<dbReference type="PANTHER" id="PTHR36999:SF1">
    <property type="entry name" value="ISOCITRATE DEHYDROGENASE (NADP(+))"/>
    <property type="match status" value="1"/>
</dbReference>
<comment type="cofactor">
    <cofactor evidence="1">
        <name>Mg(2+)</name>
        <dbReference type="ChEBI" id="CHEBI:18420"/>
    </cofactor>
</comment>
<keyword evidence="4" id="KW-0479">Metal-binding</keyword>
<organism evidence="11 12">
    <name type="scientific">Myceligenerans crystallogenes</name>
    <dbReference type="NCBI Taxonomy" id="316335"/>
    <lineage>
        <taxon>Bacteria</taxon>
        <taxon>Bacillati</taxon>
        <taxon>Actinomycetota</taxon>
        <taxon>Actinomycetes</taxon>
        <taxon>Micrococcales</taxon>
        <taxon>Promicromonosporaceae</taxon>
        <taxon>Myceligenerans</taxon>
    </lineage>
</organism>
<evidence type="ECO:0000256" key="2">
    <source>
        <dbReference type="ARBA" id="ARBA00022435"/>
    </source>
</evidence>
<gene>
    <name evidence="11" type="ORF">GCM10009751_04810</name>
</gene>
<evidence type="ECO:0000256" key="1">
    <source>
        <dbReference type="ARBA" id="ARBA00001946"/>
    </source>
</evidence>
<dbReference type="EMBL" id="BAAANL010000001">
    <property type="protein sequence ID" value="GAA1851356.1"/>
    <property type="molecule type" value="Genomic_DNA"/>
</dbReference>
<dbReference type="SUPFAM" id="SSF53659">
    <property type="entry name" value="Isocitrate/Isopropylmalate dehydrogenase-like"/>
    <property type="match status" value="1"/>
</dbReference>
<keyword evidence="7 10" id="KW-0560">Oxidoreductase</keyword>
<accession>A0ABN2N422</accession>
<proteinExistence type="inferred from homology"/>
<evidence type="ECO:0000256" key="9">
    <source>
        <dbReference type="ARBA" id="ARBA00046318"/>
    </source>
</evidence>
<keyword evidence="5" id="KW-0460">Magnesium</keyword>
<comment type="caution">
    <text evidence="11">The sequence shown here is derived from an EMBL/GenBank/DDBJ whole genome shotgun (WGS) entry which is preliminary data.</text>
</comment>
<dbReference type="PIRSF" id="PIRSF009407">
    <property type="entry name" value="IDH_monmr"/>
    <property type="match status" value="1"/>
</dbReference>
<keyword evidence="2 10" id="KW-0329">Glyoxylate bypass</keyword>
<evidence type="ECO:0000256" key="10">
    <source>
        <dbReference type="PIRNR" id="PIRNR009407"/>
    </source>
</evidence>
<name>A0ABN2N422_9MICO</name>
<keyword evidence="3 10" id="KW-0816">Tricarboxylic acid cycle</keyword>
<evidence type="ECO:0000256" key="3">
    <source>
        <dbReference type="ARBA" id="ARBA00022532"/>
    </source>
</evidence>
<evidence type="ECO:0000256" key="8">
    <source>
        <dbReference type="ARBA" id="ARBA00023554"/>
    </source>
</evidence>
<dbReference type="NCBIfam" id="TIGR00178">
    <property type="entry name" value="monomer_idh"/>
    <property type="match status" value="1"/>
</dbReference>
<keyword evidence="6 10" id="KW-0521">NADP</keyword>
<dbReference type="InterPro" id="IPR004436">
    <property type="entry name" value="Isocitrate_DH_NADP_mono"/>
</dbReference>
<evidence type="ECO:0000256" key="4">
    <source>
        <dbReference type="ARBA" id="ARBA00022723"/>
    </source>
</evidence>
<protein>
    <recommendedName>
        <fullName evidence="10">Isocitrate dehydrogenase [NADP]</fullName>
        <ecNumber evidence="10">1.1.1.42</ecNumber>
    </recommendedName>
    <alternativeName>
        <fullName evidence="10">Oxalosuccinate decarboxylase</fullName>
    </alternativeName>
</protein>
<evidence type="ECO:0000313" key="11">
    <source>
        <dbReference type="EMBL" id="GAA1851356.1"/>
    </source>
</evidence>
<evidence type="ECO:0000256" key="6">
    <source>
        <dbReference type="ARBA" id="ARBA00022857"/>
    </source>
</evidence>
<evidence type="ECO:0000313" key="12">
    <source>
        <dbReference type="Proteomes" id="UP001501094"/>
    </source>
</evidence>
<comment type="similarity">
    <text evidence="9 10">Belongs to the monomeric-type IDH family.</text>
</comment>
<reference evidence="11 12" key="1">
    <citation type="journal article" date="2019" name="Int. J. Syst. Evol. Microbiol.">
        <title>The Global Catalogue of Microorganisms (GCM) 10K type strain sequencing project: providing services to taxonomists for standard genome sequencing and annotation.</title>
        <authorList>
            <consortium name="The Broad Institute Genomics Platform"/>
            <consortium name="The Broad Institute Genome Sequencing Center for Infectious Disease"/>
            <person name="Wu L."/>
            <person name="Ma J."/>
        </authorList>
    </citation>
    <scope>NUCLEOTIDE SEQUENCE [LARGE SCALE GENOMIC DNA]</scope>
    <source>
        <strain evidence="11 12">JCM 14326</strain>
    </source>
</reference>
<keyword evidence="12" id="KW-1185">Reference proteome</keyword>
<evidence type="ECO:0000256" key="7">
    <source>
        <dbReference type="ARBA" id="ARBA00023002"/>
    </source>
</evidence>
<dbReference type="Gene3D" id="3.40.718.10">
    <property type="entry name" value="Isopropylmalate Dehydrogenase"/>
    <property type="match status" value="1"/>
</dbReference>
<evidence type="ECO:0000256" key="5">
    <source>
        <dbReference type="ARBA" id="ARBA00022842"/>
    </source>
</evidence>
<dbReference type="PANTHER" id="PTHR36999">
    <property type="entry name" value="ISOCITRATE DEHYDROGENASE [NADP]"/>
    <property type="match status" value="1"/>
</dbReference>
<dbReference type="Pfam" id="PF03971">
    <property type="entry name" value="IDH"/>
    <property type="match status" value="1"/>
</dbReference>
<dbReference type="Proteomes" id="UP001501094">
    <property type="component" value="Unassembled WGS sequence"/>
</dbReference>
<sequence>MLPMAKIIYTHTDEAPLLATYSFLPIVSAYAATAGVEVETRDISLAGRIIALFPDRLTPEQAQPDALAELGELATQPDANIIKLPNVSASVPQLKAAIAELQGKGYVLPDYPEDPRSDEERDIRARYDKVKGSAVNPVLREGNSDRRAPASVKNYAKAHPHRMGAWSPESRTAVATMGHDDFRSNEKSVVIPADDTLRIEHVAADGAVTVLKDAVPVDAGEVFDGTFMSVSALRTFLTDAIAKAKGDGVLFSVHLKATMMKVSDPIIFGHVLKAFFKPVFERYGKVLDDAGLSANDGLGSVYAGLEKLPEGAEIRAAFDAALAEGPALAMVNSDKGITNLHVPSDVIVDASMPAMIRIGGHMWGPDGEEADTLAVIPDSSYAGVYQAVIDDCRANGALDPATMGSVPNVGLMAKKAEEYGSHDKTFEAPADGVIRVVSSAGETVLEHTVEAGDIWRACQAKDVAIRDWVKLAVTRARATGVPAVFWLDETRAHDARLVEKVREYLEDGSAGETGGLTIEIMAPADATKYSLERIRKGEDTISVTGNVLRDYNTDLFPILEVGTSAKMLSVVPLMNGGGLFETGAGGSAPKHVQQLVEEDYLRWDSLGEFFALAASFEHLSKFTGNARAQVLADTLDRATGTFLDEDRSPGRKLGTIDNRGSHFYLALYWAQELAAQTGDAELAAAFAPLAGKLAAAEETIVAELLAVQGKPADIGGYYRPDEAKASAVMRPSATFNEALASL</sequence>
<comment type="catalytic activity">
    <reaction evidence="8 10">
        <text>D-threo-isocitrate + NADP(+) = 2-oxoglutarate + CO2 + NADPH</text>
        <dbReference type="Rhea" id="RHEA:19629"/>
        <dbReference type="ChEBI" id="CHEBI:15562"/>
        <dbReference type="ChEBI" id="CHEBI:16526"/>
        <dbReference type="ChEBI" id="CHEBI:16810"/>
        <dbReference type="ChEBI" id="CHEBI:57783"/>
        <dbReference type="ChEBI" id="CHEBI:58349"/>
        <dbReference type="EC" id="1.1.1.42"/>
    </reaction>
</comment>
<dbReference type="EC" id="1.1.1.42" evidence="10"/>